<dbReference type="EMBL" id="LR130778">
    <property type="protein sequence ID" value="VDN48670.1"/>
    <property type="molecule type" value="Genomic_DNA"/>
</dbReference>
<dbReference type="Gene3D" id="3.30.70.270">
    <property type="match status" value="1"/>
</dbReference>
<dbReference type="InterPro" id="IPR050469">
    <property type="entry name" value="Diguanylate_Cyclase"/>
</dbReference>
<gene>
    <name evidence="3" type="ORF">PATL70BA_2766</name>
</gene>
<feature type="transmembrane region" description="Helical" evidence="1">
    <location>
        <begin position="44"/>
        <end position="67"/>
    </location>
</feature>
<feature type="domain" description="GGDEF" evidence="2">
    <location>
        <begin position="250"/>
        <end position="383"/>
    </location>
</feature>
<dbReference type="InterPro" id="IPR029787">
    <property type="entry name" value="Nucleotide_cyclase"/>
</dbReference>
<dbReference type="GO" id="GO:0052621">
    <property type="term" value="F:diguanylate cyclase activity"/>
    <property type="evidence" value="ECO:0007669"/>
    <property type="project" value="TreeGrafter"/>
</dbReference>
<feature type="transmembrane region" description="Helical" evidence="1">
    <location>
        <begin position="110"/>
        <end position="129"/>
    </location>
</feature>
<reference evidence="3 4" key="1">
    <citation type="submission" date="2018-09" db="EMBL/GenBank/DDBJ databases">
        <authorList>
            <person name="Postec A."/>
        </authorList>
    </citation>
    <scope>NUCLEOTIDE SEQUENCE [LARGE SCALE GENOMIC DNA]</scope>
    <source>
        <strain evidence="3">70B-A</strain>
    </source>
</reference>
<organism evidence="3 4">
    <name type="scientific">Petrocella atlantisensis</name>
    <dbReference type="NCBI Taxonomy" id="2173034"/>
    <lineage>
        <taxon>Bacteria</taxon>
        <taxon>Bacillati</taxon>
        <taxon>Bacillota</taxon>
        <taxon>Clostridia</taxon>
        <taxon>Lachnospirales</taxon>
        <taxon>Vallitaleaceae</taxon>
        <taxon>Petrocella</taxon>
    </lineage>
</organism>
<dbReference type="PANTHER" id="PTHR45138">
    <property type="entry name" value="REGULATORY COMPONENTS OF SENSORY TRANSDUCTION SYSTEM"/>
    <property type="match status" value="1"/>
</dbReference>
<evidence type="ECO:0000313" key="4">
    <source>
        <dbReference type="Proteomes" id="UP000279029"/>
    </source>
</evidence>
<dbReference type="AlphaFoldDB" id="A0A3P7P542"/>
<feature type="transmembrane region" description="Helical" evidence="1">
    <location>
        <begin position="135"/>
        <end position="153"/>
    </location>
</feature>
<feature type="transmembrane region" description="Helical" evidence="1">
    <location>
        <begin position="196"/>
        <end position="214"/>
    </location>
</feature>
<dbReference type="KEGG" id="cbar:PATL70BA_2766"/>
<dbReference type="InterPro" id="IPR000160">
    <property type="entry name" value="GGDEF_dom"/>
</dbReference>
<dbReference type="Pfam" id="PF00990">
    <property type="entry name" value="GGDEF"/>
    <property type="match status" value="1"/>
</dbReference>
<feature type="transmembrane region" description="Helical" evidence="1">
    <location>
        <begin position="165"/>
        <end position="184"/>
    </location>
</feature>
<dbReference type="SUPFAM" id="SSF55073">
    <property type="entry name" value="Nucleotide cyclase"/>
    <property type="match status" value="1"/>
</dbReference>
<accession>A0A3P7P542</accession>
<dbReference type="PANTHER" id="PTHR45138:SF9">
    <property type="entry name" value="DIGUANYLATE CYCLASE DGCM-RELATED"/>
    <property type="match status" value="1"/>
</dbReference>
<feature type="transmembrane region" description="Helical" evidence="1">
    <location>
        <begin position="79"/>
        <end position="103"/>
    </location>
</feature>
<dbReference type="Proteomes" id="UP000279029">
    <property type="component" value="Chromosome"/>
</dbReference>
<proteinExistence type="predicted"/>
<keyword evidence="4" id="KW-1185">Reference proteome</keyword>
<sequence>MLVDPIFTLTINGNFVGTLIASVMIGAFSLLSILYYIYIDKDRLLVYVISYFSFIFLSLMTSNYFLLLQLSNFTPLYKTYYPLIILFFDYAILFSVLCGTMYIFQRKHPWLRLIFLFLIPIFYGLNFYYPNSIRPLFYTYLAIITFYSLYLSIYEMFHRSFYKYLFLLTIYLSLLIYYTIAYRFTLNGTSLRSLDWVFSLLLVFMSIVFFLLRYKKVLQEKDYLYEKLTHDSLTHLYSRSYLLEALNHIERGTLLFIDLNNFKVVNDQLGHVVGDQLLLDFSDYLLQYNSMNFLPCRYGGDEFVLLISEDSITSLQIHDFLDTLIDQFRTILMNNDLSNSTIGLSIGMATFHDYNGNDAIIHADLAMYDAKKAGNNKIVVHDDGMVRK</sequence>
<dbReference type="NCBIfam" id="TIGR00254">
    <property type="entry name" value="GGDEF"/>
    <property type="match status" value="1"/>
</dbReference>
<keyword evidence="1" id="KW-1133">Transmembrane helix</keyword>
<dbReference type="PROSITE" id="PS50887">
    <property type="entry name" value="GGDEF"/>
    <property type="match status" value="1"/>
</dbReference>
<dbReference type="OrthoDB" id="9804955at2"/>
<dbReference type="CDD" id="cd01949">
    <property type="entry name" value="GGDEF"/>
    <property type="match status" value="1"/>
</dbReference>
<protein>
    <recommendedName>
        <fullName evidence="2">GGDEF domain-containing protein</fullName>
    </recommendedName>
</protein>
<dbReference type="InterPro" id="IPR043128">
    <property type="entry name" value="Rev_trsase/Diguanyl_cyclase"/>
</dbReference>
<evidence type="ECO:0000313" key="3">
    <source>
        <dbReference type="EMBL" id="VDN48670.1"/>
    </source>
</evidence>
<dbReference type="SMART" id="SM00267">
    <property type="entry name" value="GGDEF"/>
    <property type="match status" value="1"/>
</dbReference>
<keyword evidence="1" id="KW-0812">Transmembrane</keyword>
<keyword evidence="1" id="KW-0472">Membrane</keyword>
<evidence type="ECO:0000256" key="1">
    <source>
        <dbReference type="SAM" id="Phobius"/>
    </source>
</evidence>
<name>A0A3P7P542_9FIRM</name>
<feature type="transmembrane region" description="Helical" evidence="1">
    <location>
        <begin position="15"/>
        <end position="37"/>
    </location>
</feature>
<evidence type="ECO:0000259" key="2">
    <source>
        <dbReference type="PROSITE" id="PS50887"/>
    </source>
</evidence>